<evidence type="ECO:0000313" key="8">
    <source>
        <dbReference type="EMBL" id="MFC6644616.1"/>
    </source>
</evidence>
<evidence type="ECO:0000256" key="3">
    <source>
        <dbReference type="ARBA" id="ARBA00022676"/>
    </source>
</evidence>
<dbReference type="InterPro" id="IPR001173">
    <property type="entry name" value="Glyco_trans_2-like"/>
</dbReference>
<sequence>MIWWLLFSAIGLISGFVLMTRAPAIDNKPTHEPGEVHRPLSIIIPARNEERNIAKLLASIGCSPALEVIVVNDSSQDATAEVARSLGARVIRPTALPDGFTGKAWACTEGARVASHELLLFLDADTQFDGGGLHALSHMAGLSDMQNSALSVFPFTATERSYEELSLFFNLLMAFGTGGFGSFRESHLFGQSLLISRENYWKVGGHASVGRHVLENLHLASKLREAGVTPVCRVGRGTLRMRMFPDGFRQLVSSWTKAFANGAQVTDRKVLLVSIVWLSALSSAALIPFFAHGAFFSCSLALYVLASIEVFFFARQIGSFRLYSCVLYPVPLVFFFGIFARSAYRRAMNRPSEWKGRAV</sequence>
<reference evidence="9" key="1">
    <citation type="journal article" date="2019" name="Int. J. Syst. Evol. Microbiol.">
        <title>The Global Catalogue of Microorganisms (GCM) 10K type strain sequencing project: providing services to taxonomists for standard genome sequencing and annotation.</title>
        <authorList>
            <consortium name="The Broad Institute Genomics Platform"/>
            <consortium name="The Broad Institute Genome Sequencing Center for Infectious Disease"/>
            <person name="Wu L."/>
            <person name="Ma J."/>
        </authorList>
    </citation>
    <scope>NUCLEOTIDE SEQUENCE [LARGE SCALE GENOMIC DNA]</scope>
    <source>
        <strain evidence="9">CGMCC 1.16026</strain>
    </source>
</reference>
<dbReference type="EC" id="2.4.-.-" evidence="8"/>
<evidence type="ECO:0000313" key="9">
    <source>
        <dbReference type="Proteomes" id="UP001596391"/>
    </source>
</evidence>
<dbReference type="PANTHER" id="PTHR43646">
    <property type="entry name" value="GLYCOSYLTRANSFERASE"/>
    <property type="match status" value="1"/>
</dbReference>
<dbReference type="InterPro" id="IPR029044">
    <property type="entry name" value="Nucleotide-diphossugar_trans"/>
</dbReference>
<dbReference type="Proteomes" id="UP001596391">
    <property type="component" value="Unassembled WGS sequence"/>
</dbReference>
<feature type="domain" description="Glycosyltransferase 2-like" evidence="7">
    <location>
        <begin position="41"/>
        <end position="136"/>
    </location>
</feature>
<keyword evidence="4 8" id="KW-0808">Transferase</keyword>
<keyword evidence="9" id="KW-1185">Reference proteome</keyword>
<keyword evidence="6" id="KW-0812">Transmembrane</keyword>
<keyword evidence="3 8" id="KW-0328">Glycosyltransferase</keyword>
<organism evidence="8 9">
    <name type="scientific">Granulicella cerasi</name>
    <dbReference type="NCBI Taxonomy" id="741063"/>
    <lineage>
        <taxon>Bacteria</taxon>
        <taxon>Pseudomonadati</taxon>
        <taxon>Acidobacteriota</taxon>
        <taxon>Terriglobia</taxon>
        <taxon>Terriglobales</taxon>
        <taxon>Acidobacteriaceae</taxon>
        <taxon>Granulicella</taxon>
    </lineage>
</organism>
<feature type="transmembrane region" description="Helical" evidence="6">
    <location>
        <begin position="270"/>
        <end position="287"/>
    </location>
</feature>
<feature type="transmembrane region" description="Helical" evidence="6">
    <location>
        <begin position="320"/>
        <end position="340"/>
    </location>
</feature>
<dbReference type="SUPFAM" id="SSF53448">
    <property type="entry name" value="Nucleotide-diphospho-sugar transferases"/>
    <property type="match status" value="1"/>
</dbReference>
<evidence type="ECO:0000259" key="7">
    <source>
        <dbReference type="Pfam" id="PF00535"/>
    </source>
</evidence>
<dbReference type="EMBL" id="JBHSWI010000001">
    <property type="protein sequence ID" value="MFC6644616.1"/>
    <property type="molecule type" value="Genomic_DNA"/>
</dbReference>
<keyword evidence="6" id="KW-1133">Transmembrane helix</keyword>
<proteinExistence type="predicted"/>
<dbReference type="PANTHER" id="PTHR43646:SF2">
    <property type="entry name" value="GLYCOSYLTRANSFERASE 2-LIKE DOMAIN-CONTAINING PROTEIN"/>
    <property type="match status" value="1"/>
</dbReference>
<evidence type="ECO:0000256" key="4">
    <source>
        <dbReference type="ARBA" id="ARBA00022679"/>
    </source>
</evidence>
<comment type="subcellular location">
    <subcellularLocation>
        <location evidence="1">Cell membrane</location>
    </subcellularLocation>
</comment>
<comment type="caution">
    <text evidence="8">The sequence shown here is derived from an EMBL/GenBank/DDBJ whole genome shotgun (WGS) entry which is preliminary data.</text>
</comment>
<evidence type="ECO:0000256" key="6">
    <source>
        <dbReference type="SAM" id="Phobius"/>
    </source>
</evidence>
<dbReference type="Pfam" id="PF00535">
    <property type="entry name" value="Glycos_transf_2"/>
    <property type="match status" value="1"/>
</dbReference>
<evidence type="ECO:0000256" key="2">
    <source>
        <dbReference type="ARBA" id="ARBA00022475"/>
    </source>
</evidence>
<keyword evidence="5 6" id="KW-0472">Membrane</keyword>
<dbReference type="GO" id="GO:0016757">
    <property type="term" value="F:glycosyltransferase activity"/>
    <property type="evidence" value="ECO:0007669"/>
    <property type="project" value="UniProtKB-KW"/>
</dbReference>
<dbReference type="RefSeq" id="WP_263372543.1">
    <property type="nucleotide sequence ID" value="NZ_JAGSYD010000005.1"/>
</dbReference>
<protein>
    <submittedName>
        <fullName evidence="8">Glycosyltransferase</fullName>
        <ecNumber evidence="8">2.4.-.-</ecNumber>
    </submittedName>
</protein>
<gene>
    <name evidence="8" type="ORF">ACFQBQ_03220</name>
</gene>
<name>A0ABW1Z634_9BACT</name>
<evidence type="ECO:0000256" key="1">
    <source>
        <dbReference type="ARBA" id="ARBA00004236"/>
    </source>
</evidence>
<keyword evidence="2" id="KW-1003">Cell membrane</keyword>
<dbReference type="Gene3D" id="3.90.550.10">
    <property type="entry name" value="Spore Coat Polysaccharide Biosynthesis Protein SpsA, Chain A"/>
    <property type="match status" value="1"/>
</dbReference>
<evidence type="ECO:0000256" key="5">
    <source>
        <dbReference type="ARBA" id="ARBA00023136"/>
    </source>
</evidence>
<accession>A0ABW1Z634</accession>